<dbReference type="InterPro" id="IPR036554">
    <property type="entry name" value="GHMP_kinase_C_sf"/>
</dbReference>
<evidence type="ECO:0000259" key="10">
    <source>
        <dbReference type="Pfam" id="PF00288"/>
    </source>
</evidence>
<dbReference type="FunFam" id="3.30.70.890:FF:000001">
    <property type="entry name" value="Galactokinase"/>
    <property type="match status" value="1"/>
</dbReference>
<dbReference type="Gene3D" id="3.30.70.890">
    <property type="entry name" value="GHMP kinase, C-terminal domain"/>
    <property type="match status" value="1"/>
</dbReference>
<evidence type="ECO:0000256" key="8">
    <source>
        <dbReference type="ARBA" id="ARBA00023144"/>
    </source>
</evidence>
<keyword evidence="7" id="KW-0460">Magnesium</keyword>
<dbReference type="InterPro" id="IPR006204">
    <property type="entry name" value="GHMP_kinase_N_dom"/>
</dbReference>
<dbReference type="Pfam" id="PF00288">
    <property type="entry name" value="GHMP_kinases_N"/>
    <property type="match status" value="1"/>
</dbReference>
<evidence type="ECO:0000256" key="7">
    <source>
        <dbReference type="ARBA" id="ARBA00022842"/>
    </source>
</evidence>
<dbReference type="Proteomes" id="UP000274391">
    <property type="component" value="Unassembled WGS sequence"/>
</dbReference>
<dbReference type="InterPro" id="IPR013750">
    <property type="entry name" value="GHMP_kinase_C_dom"/>
</dbReference>
<evidence type="ECO:0000256" key="9">
    <source>
        <dbReference type="ARBA" id="ARBA00023277"/>
    </source>
</evidence>
<feature type="domain" description="GHMP kinase N-terminal" evidence="10">
    <location>
        <begin position="134"/>
        <end position="208"/>
    </location>
</feature>
<dbReference type="InterPro" id="IPR019539">
    <property type="entry name" value="GalKase_N"/>
</dbReference>
<protein>
    <submittedName>
        <fullName evidence="13">Galactokinase</fullName>
    </submittedName>
</protein>
<dbReference type="GO" id="GO:0046872">
    <property type="term" value="F:metal ion binding"/>
    <property type="evidence" value="ECO:0007669"/>
    <property type="project" value="UniProtKB-KW"/>
</dbReference>
<keyword evidence="4" id="KW-0547">Nucleotide-binding</keyword>
<accession>A0A3P3VXL0</accession>
<dbReference type="EMBL" id="RQVS01000004">
    <property type="protein sequence ID" value="RRJ87525.1"/>
    <property type="molecule type" value="Genomic_DNA"/>
</dbReference>
<dbReference type="GO" id="GO:0005524">
    <property type="term" value="F:ATP binding"/>
    <property type="evidence" value="ECO:0007669"/>
    <property type="project" value="UniProtKB-KW"/>
</dbReference>
<evidence type="ECO:0000256" key="1">
    <source>
        <dbReference type="ARBA" id="ARBA00006566"/>
    </source>
</evidence>
<gene>
    <name evidence="13" type="ORF">EG850_04285</name>
</gene>
<dbReference type="InterPro" id="IPR006206">
    <property type="entry name" value="Mevalonate/galactokinase"/>
</dbReference>
<dbReference type="AlphaFoldDB" id="A0A3P3VXL0"/>
<dbReference type="Gene3D" id="3.30.230.10">
    <property type="match status" value="1"/>
</dbReference>
<dbReference type="Pfam" id="PF10509">
    <property type="entry name" value="GalKase_gal_bdg"/>
    <property type="match status" value="1"/>
</dbReference>
<evidence type="ECO:0000256" key="5">
    <source>
        <dbReference type="ARBA" id="ARBA00022777"/>
    </source>
</evidence>
<comment type="similarity">
    <text evidence="1">Belongs to the GHMP kinase family. GalK subfamily.</text>
</comment>
<dbReference type="GO" id="GO:0005829">
    <property type="term" value="C:cytosol"/>
    <property type="evidence" value="ECO:0007669"/>
    <property type="project" value="TreeGrafter"/>
</dbReference>
<keyword evidence="5 13" id="KW-0418">Kinase</keyword>
<organism evidence="13 14">
    <name type="scientific">Gulosibacter macacae</name>
    <dbReference type="NCBI Taxonomy" id="2488791"/>
    <lineage>
        <taxon>Bacteria</taxon>
        <taxon>Bacillati</taxon>
        <taxon>Actinomycetota</taxon>
        <taxon>Actinomycetes</taxon>
        <taxon>Micrococcales</taxon>
        <taxon>Microbacteriaceae</taxon>
        <taxon>Gulosibacter</taxon>
    </lineage>
</organism>
<reference evidence="13 14" key="1">
    <citation type="submission" date="2018-11" db="EMBL/GenBank/DDBJ databases">
        <title>YIM 102482-1 draft genome.</title>
        <authorList>
            <person name="Li G."/>
            <person name="Jiang Y."/>
        </authorList>
    </citation>
    <scope>NUCLEOTIDE SEQUENCE [LARGE SCALE GENOMIC DNA]</scope>
    <source>
        <strain evidence="13 14">YIM 102482-1</strain>
    </source>
</reference>
<dbReference type="PANTHER" id="PTHR10457:SF7">
    <property type="entry name" value="GALACTOKINASE-RELATED"/>
    <property type="match status" value="1"/>
</dbReference>
<name>A0A3P3VXL0_9MICO</name>
<keyword evidence="8" id="KW-0299">Galactose metabolism</keyword>
<dbReference type="OrthoDB" id="250531at2"/>
<sequence>MQKSVGITDRNREGAMHRNTSAVVRAGFVAEFGQEPAGIWSAPGRVSLMGDHTDIEDGITYGFTYEARSAVAVRLRDDDQISIRTDLTDEQVETTLAELTPPTEHSWKDYPLGVIWAMRNWLADRPADDEGATPRTATGLDLFITTDVPIGGGLASSASLCAALTVALNELWDLDVDRYRLARFGHEVENVYIGASAGMSDHVTVLSGDEDHDVFFDARGGDVSLIDVPALAAEGFAPILIESGETHRNWAGTVNDRHEACQRVSRTLGLQALREMDADDLQAAAERVDPVDFQRARYIVTEIQRVLDFTRLLRTEGASAVGRLFTESQQSLRDDFEVSTKRVDTICEIALAAGATGARMTGSGFGGSVFALVPLEHVDQLRSMLAEAYAEYGWEGLEIYEAHSSPGARRDA</sequence>
<dbReference type="InterPro" id="IPR000705">
    <property type="entry name" value="Galactokinase"/>
</dbReference>
<keyword evidence="14" id="KW-1185">Reference proteome</keyword>
<dbReference type="InterPro" id="IPR020568">
    <property type="entry name" value="Ribosomal_Su5_D2-typ_SF"/>
</dbReference>
<dbReference type="InterPro" id="IPR014721">
    <property type="entry name" value="Ribsml_uS5_D2-typ_fold_subgr"/>
</dbReference>
<keyword evidence="2" id="KW-0808">Transferase</keyword>
<dbReference type="SUPFAM" id="SSF55060">
    <property type="entry name" value="GHMP Kinase, C-terminal domain"/>
    <property type="match status" value="1"/>
</dbReference>
<evidence type="ECO:0000256" key="3">
    <source>
        <dbReference type="ARBA" id="ARBA00022723"/>
    </source>
</evidence>
<keyword evidence="6" id="KW-0067">ATP-binding</keyword>
<keyword evidence="3" id="KW-0479">Metal-binding</keyword>
<proteinExistence type="inferred from homology"/>
<dbReference type="GO" id="GO:0006012">
    <property type="term" value="P:galactose metabolic process"/>
    <property type="evidence" value="ECO:0007669"/>
    <property type="project" value="UniProtKB-KW"/>
</dbReference>
<dbReference type="GO" id="GO:0004335">
    <property type="term" value="F:galactokinase activity"/>
    <property type="evidence" value="ECO:0007669"/>
    <property type="project" value="InterPro"/>
</dbReference>
<evidence type="ECO:0000259" key="12">
    <source>
        <dbReference type="Pfam" id="PF10509"/>
    </source>
</evidence>
<evidence type="ECO:0000256" key="4">
    <source>
        <dbReference type="ARBA" id="ARBA00022741"/>
    </source>
</evidence>
<dbReference type="PANTHER" id="PTHR10457">
    <property type="entry name" value="MEVALONATE KINASE/GALACTOKINASE"/>
    <property type="match status" value="1"/>
</dbReference>
<feature type="domain" description="GHMP kinase C-terminal" evidence="11">
    <location>
        <begin position="313"/>
        <end position="390"/>
    </location>
</feature>
<dbReference type="SUPFAM" id="SSF54211">
    <property type="entry name" value="Ribosomal protein S5 domain 2-like"/>
    <property type="match status" value="1"/>
</dbReference>
<feature type="domain" description="Galactokinase N-terminal" evidence="12">
    <location>
        <begin position="28"/>
        <end position="74"/>
    </location>
</feature>
<evidence type="ECO:0000313" key="14">
    <source>
        <dbReference type="Proteomes" id="UP000274391"/>
    </source>
</evidence>
<dbReference type="PIRSF" id="PIRSF000530">
    <property type="entry name" value="Galactokinase"/>
    <property type="match status" value="1"/>
</dbReference>
<evidence type="ECO:0000256" key="2">
    <source>
        <dbReference type="ARBA" id="ARBA00022679"/>
    </source>
</evidence>
<keyword evidence="9" id="KW-0119">Carbohydrate metabolism</keyword>
<dbReference type="Pfam" id="PF08544">
    <property type="entry name" value="GHMP_kinases_C"/>
    <property type="match status" value="1"/>
</dbReference>
<evidence type="ECO:0000313" key="13">
    <source>
        <dbReference type="EMBL" id="RRJ87525.1"/>
    </source>
</evidence>
<comment type="caution">
    <text evidence="13">The sequence shown here is derived from an EMBL/GenBank/DDBJ whole genome shotgun (WGS) entry which is preliminary data.</text>
</comment>
<dbReference type="PRINTS" id="PR00959">
    <property type="entry name" value="MEVGALKINASE"/>
</dbReference>
<evidence type="ECO:0000256" key="6">
    <source>
        <dbReference type="ARBA" id="ARBA00022840"/>
    </source>
</evidence>
<dbReference type="PRINTS" id="PR00473">
    <property type="entry name" value="GALCTOKINASE"/>
</dbReference>
<evidence type="ECO:0000259" key="11">
    <source>
        <dbReference type="Pfam" id="PF08544"/>
    </source>
</evidence>